<organism evidence="1 2">
    <name type="scientific">Opisthorchis felineus</name>
    <dbReference type="NCBI Taxonomy" id="147828"/>
    <lineage>
        <taxon>Eukaryota</taxon>
        <taxon>Metazoa</taxon>
        <taxon>Spiralia</taxon>
        <taxon>Lophotrochozoa</taxon>
        <taxon>Platyhelminthes</taxon>
        <taxon>Trematoda</taxon>
        <taxon>Digenea</taxon>
        <taxon>Opisthorchiida</taxon>
        <taxon>Opisthorchiata</taxon>
        <taxon>Opisthorchiidae</taxon>
        <taxon>Opisthorchis</taxon>
    </lineage>
</organism>
<dbReference type="Proteomes" id="UP000308267">
    <property type="component" value="Unassembled WGS sequence"/>
</dbReference>
<keyword evidence="2" id="KW-1185">Reference proteome</keyword>
<name>A0A4S2MDB8_OPIFE</name>
<accession>A0A4S2MDB8</accession>
<reference evidence="1 2" key="1">
    <citation type="journal article" date="2019" name="BMC Genomics">
        <title>New insights from Opisthorchis felineus genome: update on genomics of the epidemiologically important liver flukes.</title>
        <authorList>
            <person name="Ershov N.I."/>
            <person name="Mordvinov V.A."/>
            <person name="Prokhortchouk E.B."/>
            <person name="Pakharukova M.Y."/>
            <person name="Gunbin K.V."/>
            <person name="Ustyantsev K."/>
            <person name="Genaev M.A."/>
            <person name="Blinov A.G."/>
            <person name="Mazur A."/>
            <person name="Boulygina E."/>
            <person name="Tsygankova S."/>
            <person name="Khrameeva E."/>
            <person name="Chekanov N."/>
            <person name="Fan G."/>
            <person name="Xiao A."/>
            <person name="Zhang H."/>
            <person name="Xu X."/>
            <person name="Yang H."/>
            <person name="Solovyev V."/>
            <person name="Lee S.M."/>
            <person name="Liu X."/>
            <person name="Afonnikov D.A."/>
            <person name="Skryabin K.G."/>
        </authorList>
    </citation>
    <scope>NUCLEOTIDE SEQUENCE [LARGE SCALE GENOMIC DNA]</scope>
    <source>
        <strain evidence="1">AK-0245</strain>
        <tissue evidence="1">Whole organism</tissue>
    </source>
</reference>
<gene>
    <name evidence="1" type="ORF">CRM22_000822</name>
</gene>
<dbReference type="AlphaFoldDB" id="A0A4S2MDB8"/>
<sequence>MLNSSERQSRVNFQNMNGPRSFLTIILCVIKQDTDLTPIFICLYLHDRTVQVRVHKPYLHFLQPSLPLANPPLRILLAVVPLTLPIVLCRHFLSTCFLFTPPLFSGVILPTNV</sequence>
<comment type="caution">
    <text evidence="1">The sequence shown here is derived from an EMBL/GenBank/DDBJ whole genome shotgun (WGS) entry which is preliminary data.</text>
</comment>
<evidence type="ECO:0000313" key="1">
    <source>
        <dbReference type="EMBL" id="TGZ74646.1"/>
    </source>
</evidence>
<evidence type="ECO:0000313" key="2">
    <source>
        <dbReference type="Proteomes" id="UP000308267"/>
    </source>
</evidence>
<protein>
    <submittedName>
        <fullName evidence="1">Uncharacterized protein</fullName>
    </submittedName>
</protein>
<proteinExistence type="predicted"/>
<dbReference type="EMBL" id="SJOL01001585">
    <property type="protein sequence ID" value="TGZ74646.1"/>
    <property type="molecule type" value="Genomic_DNA"/>
</dbReference>